<accession>A0A8H3CT67</accession>
<feature type="region of interest" description="Disordered" evidence="6">
    <location>
        <begin position="517"/>
        <end position="570"/>
    </location>
</feature>
<evidence type="ECO:0000313" key="9">
    <source>
        <dbReference type="Proteomes" id="UP000663888"/>
    </source>
</evidence>
<comment type="caution">
    <text evidence="8">The sequence shown here is derived from an EMBL/GenBank/DDBJ whole genome shotgun (WGS) entry which is preliminary data.</text>
</comment>
<feature type="DNA-binding region" description="Homeobox" evidence="5">
    <location>
        <begin position="189"/>
        <end position="235"/>
    </location>
</feature>
<dbReference type="InterPro" id="IPR009057">
    <property type="entry name" value="Homeodomain-like_sf"/>
</dbReference>
<feature type="region of interest" description="Disordered" evidence="6">
    <location>
        <begin position="444"/>
        <end position="502"/>
    </location>
</feature>
<feature type="region of interest" description="Disordered" evidence="6">
    <location>
        <begin position="727"/>
        <end position="968"/>
    </location>
</feature>
<name>A0A8H3CT67_9AGAM</name>
<feature type="region of interest" description="Disordered" evidence="6">
    <location>
        <begin position="631"/>
        <end position="707"/>
    </location>
</feature>
<dbReference type="Pfam" id="PF05920">
    <property type="entry name" value="Homeobox_KN"/>
    <property type="match status" value="1"/>
</dbReference>
<sequence>MLTVNGCSDDTNLVREIQSLNSRFLIAIASGIDACKQFAQDLEVVLRNAREKVYSGTASPELSQAFTSAAGPLDAICTMLTNTETQRETILQEQEVIFGEVLARHGLRRRRKRTTRSRKSKTGKNGKVRQSGKKSKRGRKSPVGNAKRRVQDSTKGGTHQGRKSENSKKSRNVTAPPTDSMKFGPCRDFFLSHLGDPYPTTVQKHQILKQSSPDFTLRSLNLWFVNIRRRSKWMDIFKKHAGSKRDVMRDLVARVEAQVAGPGRGLGEGSPRRGGPTFHLQGIVEEVMTMRAVVDMVSREVYGEGWDQILQIKPWTDEEVRAHEERKKAARRLARESKVDGEKRKRERDEQKLKRQRDRDQRKRIEQEAIDGIRAARELHAKLMVMNKRKRDDEEESEGSSKRRKSKDTDLDENLEPKKRKLKVPKFDDMGNLLTKEQRKAIKRAMLAEAQANPLKRKSPELQDSAPQFNDGNSPSKRRRRDAVAFDGFPVPGDSNSPADAEPMTDLTQLFTMEWASPSSAPAPLPPTQENPPAPVPRPGYGGFALPSEPQPPVSSSEVPPQETAEQPRRFSQQLAAFALESGMFDNQNFELFTTDTFPGMEVDVHSNNPIPAASSEGIYGPGMNGVSDFGSNVSQPLHLNTNTSVSNSMSVSPIPSQIQTPMQSFATPTQHHVPSFEFPQPDHQSQQSHEPNGYADSSQHSNADSSDMSWLNAALEHLPSQHDVARMNNAPQFPHGGEFGSQLHPQTGFPAQYGSHHEPQFESRPSTAVPDWHNPAHSDRIPQVQPQAQQRMQFASTPSPSTPMPPQQRPIFPQPQSQAKPPISQPQPQSQVRASSSHSQPQSKQRALWQTPQTQPSQQRYPTPGPSYQQQQQQQQQQQYHAPPPHSFPAPATPQYAHQPTPQPQQSQPYTPTSYGERSPEQHRVPPPSTDAGSYGQRYQSAPYQEPHPQPSPSPVEPKISLKDREAEFARAQEALQAQFRREQEEQLARFMRAQEELRNQLLGSGPGRAS</sequence>
<feature type="compositionally biased region" description="Low complexity" evidence="6">
    <location>
        <begin position="642"/>
        <end position="657"/>
    </location>
</feature>
<keyword evidence="3 5" id="KW-0371">Homeobox</keyword>
<feature type="compositionally biased region" description="Pro residues" evidence="6">
    <location>
        <begin position="883"/>
        <end position="893"/>
    </location>
</feature>
<dbReference type="InterPro" id="IPR001356">
    <property type="entry name" value="HD"/>
</dbReference>
<feature type="compositionally biased region" description="Polar residues" evidence="6">
    <location>
        <begin position="631"/>
        <end position="641"/>
    </location>
</feature>
<evidence type="ECO:0000256" key="4">
    <source>
        <dbReference type="ARBA" id="ARBA00023242"/>
    </source>
</evidence>
<proteinExistence type="inferred from homology"/>
<evidence type="ECO:0000256" key="6">
    <source>
        <dbReference type="SAM" id="MobiDB-lite"/>
    </source>
</evidence>
<feature type="region of interest" description="Disordered" evidence="6">
    <location>
        <begin position="106"/>
        <end position="182"/>
    </location>
</feature>
<reference evidence="8" key="1">
    <citation type="submission" date="2021-01" db="EMBL/GenBank/DDBJ databases">
        <authorList>
            <person name="Kaushik A."/>
        </authorList>
    </citation>
    <scope>NUCLEOTIDE SEQUENCE</scope>
    <source>
        <strain evidence="8">AG4-R118</strain>
    </source>
</reference>
<feature type="compositionally biased region" description="Low complexity" evidence="6">
    <location>
        <begin position="554"/>
        <end position="563"/>
    </location>
</feature>
<dbReference type="GO" id="GO:0005634">
    <property type="term" value="C:nucleus"/>
    <property type="evidence" value="ECO:0007669"/>
    <property type="project" value="UniProtKB-SubCell"/>
</dbReference>
<dbReference type="AlphaFoldDB" id="A0A8H3CT67"/>
<comment type="subcellular location">
    <subcellularLocation>
        <location evidence="5">Nucleus</location>
    </subcellularLocation>
</comment>
<feature type="compositionally biased region" description="Basic residues" evidence="6">
    <location>
        <begin position="106"/>
        <end position="140"/>
    </location>
</feature>
<comment type="similarity">
    <text evidence="1">Belongs to the TALE/M-ATYP homeobox family.</text>
</comment>
<dbReference type="Proteomes" id="UP000663888">
    <property type="component" value="Unassembled WGS sequence"/>
</dbReference>
<evidence type="ECO:0000259" key="7">
    <source>
        <dbReference type="PROSITE" id="PS50071"/>
    </source>
</evidence>
<dbReference type="GO" id="GO:0003677">
    <property type="term" value="F:DNA binding"/>
    <property type="evidence" value="ECO:0007669"/>
    <property type="project" value="UniProtKB-UniRule"/>
</dbReference>
<feature type="compositionally biased region" description="Low complexity" evidence="6">
    <location>
        <begin position="870"/>
        <end position="880"/>
    </location>
</feature>
<dbReference type="Gene3D" id="1.10.10.60">
    <property type="entry name" value="Homeodomain-like"/>
    <property type="match status" value="1"/>
</dbReference>
<feature type="compositionally biased region" description="Polar residues" evidence="6">
    <location>
        <begin position="465"/>
        <end position="475"/>
    </location>
</feature>
<feature type="compositionally biased region" description="Polar residues" evidence="6">
    <location>
        <begin position="683"/>
        <end position="707"/>
    </location>
</feature>
<feature type="compositionally biased region" description="Low complexity" evidence="6">
    <location>
        <begin position="784"/>
        <end position="800"/>
    </location>
</feature>
<protein>
    <recommendedName>
        <fullName evidence="7">Homeobox domain-containing protein</fullName>
    </recommendedName>
</protein>
<gene>
    <name evidence="8" type="ORF">RDB_LOCUS149396</name>
</gene>
<keyword evidence="2 5" id="KW-0238">DNA-binding</keyword>
<feature type="compositionally biased region" description="Polar residues" evidence="6">
    <location>
        <begin position="833"/>
        <end position="862"/>
    </location>
</feature>
<feature type="domain" description="Homeobox" evidence="7">
    <location>
        <begin position="187"/>
        <end position="234"/>
    </location>
</feature>
<feature type="compositionally biased region" description="Low complexity" evidence="6">
    <location>
        <begin position="905"/>
        <end position="916"/>
    </location>
</feature>
<feature type="compositionally biased region" description="Low complexity" evidence="6">
    <location>
        <begin position="810"/>
        <end position="832"/>
    </location>
</feature>
<evidence type="ECO:0000313" key="8">
    <source>
        <dbReference type="EMBL" id="CAE6497841.1"/>
    </source>
</evidence>
<dbReference type="SUPFAM" id="SSF46689">
    <property type="entry name" value="Homeodomain-like"/>
    <property type="match status" value="1"/>
</dbReference>
<feature type="compositionally biased region" description="Pro residues" evidence="6">
    <location>
        <begin position="521"/>
        <end position="538"/>
    </location>
</feature>
<evidence type="ECO:0000256" key="1">
    <source>
        <dbReference type="ARBA" id="ARBA00005800"/>
    </source>
</evidence>
<feature type="region of interest" description="Disordered" evidence="6">
    <location>
        <begin position="326"/>
        <end position="364"/>
    </location>
</feature>
<keyword evidence="4 5" id="KW-0539">Nucleus</keyword>
<feature type="compositionally biased region" description="Polar residues" evidence="6">
    <location>
        <begin position="658"/>
        <end position="673"/>
    </location>
</feature>
<dbReference type="PROSITE" id="PS50071">
    <property type="entry name" value="HOMEOBOX_2"/>
    <property type="match status" value="1"/>
</dbReference>
<organism evidence="8 9">
    <name type="scientific">Rhizoctonia solani</name>
    <dbReference type="NCBI Taxonomy" id="456999"/>
    <lineage>
        <taxon>Eukaryota</taxon>
        <taxon>Fungi</taxon>
        <taxon>Dikarya</taxon>
        <taxon>Basidiomycota</taxon>
        <taxon>Agaricomycotina</taxon>
        <taxon>Agaricomycetes</taxon>
        <taxon>Cantharellales</taxon>
        <taxon>Ceratobasidiaceae</taxon>
        <taxon>Rhizoctonia</taxon>
    </lineage>
</organism>
<feature type="compositionally biased region" description="Pro residues" evidence="6">
    <location>
        <begin position="947"/>
        <end position="957"/>
    </location>
</feature>
<dbReference type="EMBL" id="CAJMWX010001589">
    <property type="protein sequence ID" value="CAE6497841.1"/>
    <property type="molecule type" value="Genomic_DNA"/>
</dbReference>
<feature type="region of interest" description="Disordered" evidence="6">
    <location>
        <begin position="384"/>
        <end position="431"/>
    </location>
</feature>
<dbReference type="GO" id="GO:0006355">
    <property type="term" value="P:regulation of DNA-templated transcription"/>
    <property type="evidence" value="ECO:0007669"/>
    <property type="project" value="InterPro"/>
</dbReference>
<evidence type="ECO:0000256" key="3">
    <source>
        <dbReference type="ARBA" id="ARBA00023155"/>
    </source>
</evidence>
<evidence type="ECO:0000256" key="2">
    <source>
        <dbReference type="ARBA" id="ARBA00023125"/>
    </source>
</evidence>
<evidence type="ECO:0000256" key="5">
    <source>
        <dbReference type="PROSITE-ProRule" id="PRU00108"/>
    </source>
</evidence>
<dbReference type="InterPro" id="IPR008422">
    <property type="entry name" value="KN_HD"/>
</dbReference>